<name>A0A1V9XB65_9ACAR</name>
<reference evidence="2 3" key="1">
    <citation type="journal article" date="2017" name="Gigascience">
        <title>Draft genome of the honey bee ectoparasitic mite, Tropilaelaps mercedesae, is shaped by the parasitic life history.</title>
        <authorList>
            <person name="Dong X."/>
            <person name="Armstrong S.D."/>
            <person name="Xia D."/>
            <person name="Makepeace B.L."/>
            <person name="Darby A.C."/>
            <person name="Kadowaki T."/>
        </authorList>
    </citation>
    <scope>NUCLEOTIDE SEQUENCE [LARGE SCALE GENOMIC DNA]</scope>
    <source>
        <strain evidence="2">Wuxi-XJTLU</strain>
    </source>
</reference>
<keyword evidence="3" id="KW-1185">Reference proteome</keyword>
<feature type="non-terminal residue" evidence="2">
    <location>
        <position position="137"/>
    </location>
</feature>
<accession>A0A1V9XB65</accession>
<feature type="region of interest" description="Disordered" evidence="1">
    <location>
        <begin position="24"/>
        <end position="43"/>
    </location>
</feature>
<evidence type="ECO:0000313" key="3">
    <source>
        <dbReference type="Proteomes" id="UP000192247"/>
    </source>
</evidence>
<dbReference type="AlphaFoldDB" id="A0A1V9XB65"/>
<dbReference type="Proteomes" id="UP000192247">
    <property type="component" value="Unassembled WGS sequence"/>
</dbReference>
<dbReference type="EMBL" id="MNPL01017094">
    <property type="protein sequence ID" value="OQR70572.1"/>
    <property type="molecule type" value="Genomic_DNA"/>
</dbReference>
<feature type="compositionally biased region" description="Low complexity" evidence="1">
    <location>
        <begin position="32"/>
        <end position="43"/>
    </location>
</feature>
<dbReference type="InParanoid" id="A0A1V9XB65"/>
<comment type="caution">
    <text evidence="2">The sequence shown here is derived from an EMBL/GenBank/DDBJ whole genome shotgun (WGS) entry which is preliminary data.</text>
</comment>
<gene>
    <name evidence="2" type="ORF">BIW11_11546</name>
</gene>
<proteinExistence type="predicted"/>
<evidence type="ECO:0000313" key="2">
    <source>
        <dbReference type="EMBL" id="OQR70572.1"/>
    </source>
</evidence>
<protein>
    <submittedName>
        <fullName evidence="2">Uncharacterized protein</fullName>
    </submittedName>
</protein>
<organism evidence="2 3">
    <name type="scientific">Tropilaelaps mercedesae</name>
    <dbReference type="NCBI Taxonomy" id="418985"/>
    <lineage>
        <taxon>Eukaryota</taxon>
        <taxon>Metazoa</taxon>
        <taxon>Ecdysozoa</taxon>
        <taxon>Arthropoda</taxon>
        <taxon>Chelicerata</taxon>
        <taxon>Arachnida</taxon>
        <taxon>Acari</taxon>
        <taxon>Parasitiformes</taxon>
        <taxon>Mesostigmata</taxon>
        <taxon>Gamasina</taxon>
        <taxon>Dermanyssoidea</taxon>
        <taxon>Laelapidae</taxon>
        <taxon>Tropilaelaps</taxon>
    </lineage>
</organism>
<evidence type="ECO:0000256" key="1">
    <source>
        <dbReference type="SAM" id="MobiDB-lite"/>
    </source>
</evidence>
<sequence>MAEEDGNGDSHNIVQLAGVQLNSAATSTPTAQQVQHQQQQVQQPPQQMVLNGVAVHPTVVTATLTTADIFGDSLDTRRDLNVAASNGDHQGGLFQQVPHAPQNVYSPGVLLSAGNPQSIIQNNSHGKSVCRDFLRNV</sequence>